<dbReference type="SUPFAM" id="SSF53807">
    <property type="entry name" value="Helical backbone' metal receptor"/>
    <property type="match status" value="1"/>
</dbReference>
<dbReference type="PANTHER" id="PTHR30535">
    <property type="entry name" value="VITAMIN B12-BINDING PROTEIN"/>
    <property type="match status" value="1"/>
</dbReference>
<dbReference type="Proteomes" id="UP001501521">
    <property type="component" value="Unassembled WGS sequence"/>
</dbReference>
<proteinExistence type="inferred from homology"/>
<evidence type="ECO:0000313" key="3">
    <source>
        <dbReference type="EMBL" id="GAA4896540.1"/>
    </source>
</evidence>
<evidence type="ECO:0000313" key="4">
    <source>
        <dbReference type="Proteomes" id="UP001501521"/>
    </source>
</evidence>
<accession>A0ABP9F9M0</accession>
<gene>
    <name evidence="3" type="ORF">GCM10025789_12870</name>
</gene>
<evidence type="ECO:0000256" key="1">
    <source>
        <dbReference type="ARBA" id="ARBA00008814"/>
    </source>
</evidence>
<dbReference type="Pfam" id="PF01497">
    <property type="entry name" value="Peripla_BP_2"/>
    <property type="match status" value="1"/>
</dbReference>
<dbReference type="InterPro" id="IPR002491">
    <property type="entry name" value="ABC_transptr_periplasmic_BD"/>
</dbReference>
<keyword evidence="4" id="KW-1185">Reference proteome</keyword>
<dbReference type="EMBL" id="BAABLV010000020">
    <property type="protein sequence ID" value="GAA4896540.1"/>
    <property type="molecule type" value="Genomic_DNA"/>
</dbReference>
<dbReference type="RefSeq" id="WP_345580691.1">
    <property type="nucleotide sequence ID" value="NZ_BAABLV010000020.1"/>
</dbReference>
<comment type="similarity">
    <text evidence="1">Belongs to the bacterial solute-binding protein 8 family.</text>
</comment>
<dbReference type="InterPro" id="IPR050902">
    <property type="entry name" value="ABC_Transporter_SBP"/>
</dbReference>
<evidence type="ECO:0000259" key="2">
    <source>
        <dbReference type="PROSITE" id="PS50983"/>
    </source>
</evidence>
<protein>
    <recommendedName>
        <fullName evidence="2">Fe/B12 periplasmic-binding domain-containing protein</fullName>
    </recommendedName>
</protein>
<dbReference type="PROSITE" id="PS50983">
    <property type="entry name" value="FE_B12_PBP"/>
    <property type="match status" value="1"/>
</dbReference>
<dbReference type="PANTHER" id="PTHR30535:SF34">
    <property type="entry name" value="MOLYBDATE-BINDING PROTEIN MOLA"/>
    <property type="match status" value="1"/>
</dbReference>
<dbReference type="Gene3D" id="3.40.50.1980">
    <property type="entry name" value="Nitrogenase molybdenum iron protein domain"/>
    <property type="match status" value="1"/>
</dbReference>
<reference evidence="4" key="1">
    <citation type="journal article" date="2019" name="Int. J. Syst. Evol. Microbiol.">
        <title>The Global Catalogue of Microorganisms (GCM) 10K type strain sequencing project: providing services to taxonomists for standard genome sequencing and annotation.</title>
        <authorList>
            <consortium name="The Broad Institute Genomics Platform"/>
            <consortium name="The Broad Institute Genome Sequencing Center for Infectious Disease"/>
            <person name="Wu L."/>
            <person name="Ma J."/>
        </authorList>
    </citation>
    <scope>NUCLEOTIDE SEQUENCE [LARGE SCALE GENOMIC DNA]</scope>
    <source>
        <strain evidence="4">JCM 19125</strain>
    </source>
</reference>
<comment type="caution">
    <text evidence="3">The sequence shown here is derived from an EMBL/GenBank/DDBJ whole genome shotgun (WGS) entry which is preliminary data.</text>
</comment>
<feature type="domain" description="Fe/B12 periplasmic-binding" evidence="2">
    <location>
        <begin position="1"/>
        <end position="177"/>
    </location>
</feature>
<name>A0ABP9F9M0_9ACTN</name>
<sequence length="177" mass="18285">MLNFGPESFNTPEGVAAAIDVLGRALGHEERASELSGELTAAVEEIDADLSGAAPTTLSLMARGNSVMAMDDSVMLAHLVQRAGGVSTASKVGITQTRPIDAELIAVANPDVIFLEDFMGQGSTPFDALLANPALADVRAIANRQVHLIPMDEASALSGTNTPEGYRAIAEIIAQAG</sequence>
<organism evidence="3 4">
    <name type="scientific">Tessaracoccus lubricantis</name>
    <dbReference type="NCBI Taxonomy" id="545543"/>
    <lineage>
        <taxon>Bacteria</taxon>
        <taxon>Bacillati</taxon>
        <taxon>Actinomycetota</taxon>
        <taxon>Actinomycetes</taxon>
        <taxon>Propionibacteriales</taxon>
        <taxon>Propionibacteriaceae</taxon>
        <taxon>Tessaracoccus</taxon>
    </lineage>
</organism>